<comment type="caution">
    <text evidence="8">The sequence shown here is derived from an EMBL/GenBank/DDBJ whole genome shotgun (WGS) entry which is preliminary data.</text>
</comment>
<protein>
    <submittedName>
        <fullName evidence="8">DUF4433 domain-containing protein</fullName>
    </submittedName>
</protein>
<comment type="similarity">
    <text evidence="6">Belongs to the DarT ADP-ribosyltransferase family.</text>
</comment>
<gene>
    <name evidence="8" type="ORF">H8D96_09660</name>
</gene>
<comment type="caution">
    <text evidence="6">Lacks conserved residue(s) required for the propagation of feature annotation.</text>
</comment>
<feature type="binding site" evidence="6">
    <location>
        <position position="23"/>
    </location>
    <ligand>
        <name>NAD(+)</name>
        <dbReference type="ChEBI" id="CHEBI:57540"/>
    </ligand>
</feature>
<dbReference type="InterPro" id="IPR006674">
    <property type="entry name" value="HD_domain"/>
</dbReference>
<evidence type="ECO:0000313" key="9">
    <source>
        <dbReference type="Proteomes" id="UP000605201"/>
    </source>
</evidence>
<dbReference type="AlphaFoldDB" id="A0A8J6P254"/>
<dbReference type="InterPro" id="IPR029494">
    <property type="entry name" value="DarT"/>
</dbReference>
<dbReference type="GO" id="GO:0016779">
    <property type="term" value="F:nucleotidyltransferase activity"/>
    <property type="evidence" value="ECO:0007669"/>
    <property type="project" value="UniProtKB-UniRule"/>
</dbReference>
<dbReference type="Gene3D" id="1.10.3210.10">
    <property type="entry name" value="Hypothetical protein af1432"/>
    <property type="match status" value="1"/>
</dbReference>
<evidence type="ECO:0000256" key="5">
    <source>
        <dbReference type="ARBA" id="ARBA00023125"/>
    </source>
</evidence>
<evidence type="ECO:0000256" key="3">
    <source>
        <dbReference type="ARBA" id="ARBA00022679"/>
    </source>
</evidence>
<dbReference type="EMBL" id="JACNIG010000210">
    <property type="protein sequence ID" value="MBC8432176.1"/>
    <property type="molecule type" value="Genomic_DNA"/>
</dbReference>
<accession>A0A8J6P254</accession>
<keyword evidence="4 6" id="KW-0548">Nucleotidyltransferase</keyword>
<evidence type="ECO:0000313" key="8">
    <source>
        <dbReference type="EMBL" id="MBC8432176.1"/>
    </source>
</evidence>
<sequence>MAIPDKFKHLYVYHFTHIDNLPGIVEHGLLSTNESNRLGIEYYSVALSDIQSNRATMPVTCGNGGIVHDYVPLYFCKRSSMLLYLVRNKVVDQQFVIYFEFPILIMNDYPSVFCDAAANTRIPPNFYSNFSDLEQLNWEAIDNLKWSMPNDRLKQERMAELLIHRRIDKASISRIIVWNDSIKKYVLECYDESGFKAPPIGLDPIHYFIDFYRTGQHSIATGPYFIKKKYRKTIRHIVNNIGAGSKPKFNKLKELRNALRKDFSILPETAELVELESDNIMHEETVGTHSVSVVKNLMDLPEFKAMNSADKLLAEIAAFLHDIGKGPKSRWDGQMGRQQVDHDHPIRALPMLERILTEDVATMKKRSARVICKLICYHDIVGDIVSKRIGRGRQVKELINIVDDERDLDMLIAIGKADMMSVSQSWVDHEEIDRLRSIVAEEL</sequence>
<dbReference type="CDD" id="cd00077">
    <property type="entry name" value="HDc"/>
    <property type="match status" value="1"/>
</dbReference>
<feature type="active site" description="Proton acceptor" evidence="6">
    <location>
        <position position="54"/>
    </location>
</feature>
<keyword evidence="3 6" id="KW-0808">Transferase</keyword>
<keyword evidence="1 6" id="KW-1277">Toxin-antitoxin system</keyword>
<dbReference type="GO" id="GO:0003677">
    <property type="term" value="F:DNA binding"/>
    <property type="evidence" value="ECO:0007669"/>
    <property type="project" value="UniProtKB-UniRule"/>
</dbReference>
<dbReference type="Pfam" id="PF14487">
    <property type="entry name" value="DarT"/>
    <property type="match status" value="1"/>
</dbReference>
<keyword evidence="2 6" id="KW-0328">Glycosyltransferase</keyword>
<evidence type="ECO:0000256" key="2">
    <source>
        <dbReference type="ARBA" id="ARBA00022676"/>
    </source>
</evidence>
<dbReference type="SMART" id="SM00471">
    <property type="entry name" value="HDc"/>
    <property type="match status" value="1"/>
</dbReference>
<name>A0A8J6P254_9BACT</name>
<evidence type="ECO:0000256" key="1">
    <source>
        <dbReference type="ARBA" id="ARBA00022649"/>
    </source>
</evidence>
<comment type="catalytic activity">
    <reaction evidence="6">
        <text>a thymidine in DNA + NAD(+) = an N-(ADP-alpha-D-ribosyl)-thymidine in DNA + nicotinamide + H(+)</text>
        <dbReference type="Rhea" id="RHEA:71651"/>
        <dbReference type="Rhea" id="RHEA-COMP:13556"/>
        <dbReference type="Rhea" id="RHEA-COMP:18051"/>
        <dbReference type="ChEBI" id="CHEBI:15378"/>
        <dbReference type="ChEBI" id="CHEBI:17154"/>
        <dbReference type="ChEBI" id="CHEBI:57540"/>
        <dbReference type="ChEBI" id="CHEBI:137386"/>
        <dbReference type="ChEBI" id="CHEBI:191199"/>
    </reaction>
</comment>
<feature type="binding site" evidence="6">
    <location>
        <position position="54"/>
    </location>
    <ligand>
        <name>NAD(+)</name>
        <dbReference type="ChEBI" id="CHEBI:57540"/>
    </ligand>
</feature>
<feature type="binding site" evidence="6">
    <location>
        <begin position="14"/>
        <end position="16"/>
    </location>
    <ligand>
        <name>NAD(+)</name>
        <dbReference type="ChEBI" id="CHEBI:57540"/>
    </ligand>
</feature>
<proteinExistence type="inferred from homology"/>
<dbReference type="Proteomes" id="UP000605201">
    <property type="component" value="Unassembled WGS sequence"/>
</dbReference>
<dbReference type="PROSITE" id="PS52018">
    <property type="entry name" value="DART"/>
    <property type="match status" value="1"/>
</dbReference>
<dbReference type="InterPro" id="IPR003607">
    <property type="entry name" value="HD/PDEase_dom"/>
</dbReference>
<reference evidence="8 9" key="1">
    <citation type="submission" date="2020-08" db="EMBL/GenBank/DDBJ databases">
        <title>Bridging the membrane lipid divide: bacteria of the FCB group superphylum have the potential to synthesize archaeal ether lipids.</title>
        <authorList>
            <person name="Villanueva L."/>
            <person name="Von Meijenfeldt F.A.B."/>
            <person name="Westbye A.B."/>
            <person name="Yadav S."/>
            <person name="Hopmans E.C."/>
            <person name="Dutilh B.E."/>
            <person name="Sinninghe Damste J.S."/>
        </authorList>
    </citation>
    <scope>NUCLEOTIDE SEQUENCE [LARGE SCALE GENOMIC DNA]</scope>
    <source>
        <strain evidence="8">NIOZ-UU17</strain>
    </source>
</reference>
<feature type="active site" evidence="6">
    <location>
        <position position="160"/>
    </location>
</feature>
<keyword evidence="5 6" id="KW-0238">DNA-binding</keyword>
<evidence type="ECO:0000256" key="6">
    <source>
        <dbReference type="PROSITE-ProRule" id="PRU01362"/>
    </source>
</evidence>
<dbReference type="SUPFAM" id="SSF109604">
    <property type="entry name" value="HD-domain/PDEase-like"/>
    <property type="match status" value="1"/>
</dbReference>
<evidence type="ECO:0000256" key="4">
    <source>
        <dbReference type="ARBA" id="ARBA00022695"/>
    </source>
</evidence>
<dbReference type="Pfam" id="PF01966">
    <property type="entry name" value="HD"/>
    <property type="match status" value="1"/>
</dbReference>
<evidence type="ECO:0000259" key="7">
    <source>
        <dbReference type="PROSITE" id="PS52018"/>
    </source>
</evidence>
<organism evidence="8 9">
    <name type="scientific">Candidatus Desulfatibia vada</name>
    <dbReference type="NCBI Taxonomy" id="2841696"/>
    <lineage>
        <taxon>Bacteria</taxon>
        <taxon>Pseudomonadati</taxon>
        <taxon>Thermodesulfobacteriota</taxon>
        <taxon>Desulfobacteria</taxon>
        <taxon>Desulfobacterales</taxon>
        <taxon>Desulfobacterales incertae sedis</taxon>
        <taxon>Candidatus Desulfatibia</taxon>
    </lineage>
</organism>
<dbReference type="GO" id="GO:0016757">
    <property type="term" value="F:glycosyltransferase activity"/>
    <property type="evidence" value="ECO:0007669"/>
    <property type="project" value="UniProtKB-UniRule"/>
</dbReference>
<feature type="domain" description="DarT" evidence="7">
    <location>
        <begin position="10"/>
        <end position="208"/>
    </location>
</feature>